<evidence type="ECO:0008006" key="4">
    <source>
        <dbReference type="Google" id="ProtNLM"/>
    </source>
</evidence>
<name>A0ABW3L2B9_9BACI</name>
<dbReference type="RefSeq" id="WP_386061424.1">
    <property type="nucleotide sequence ID" value="NZ_JBHTKL010000005.1"/>
</dbReference>
<proteinExistence type="predicted"/>
<evidence type="ECO:0000313" key="2">
    <source>
        <dbReference type="EMBL" id="MFD1020219.1"/>
    </source>
</evidence>
<accession>A0ABW3L2B9</accession>
<reference evidence="3" key="1">
    <citation type="journal article" date="2019" name="Int. J. Syst. Evol. Microbiol.">
        <title>The Global Catalogue of Microorganisms (GCM) 10K type strain sequencing project: providing services to taxonomists for standard genome sequencing and annotation.</title>
        <authorList>
            <consortium name="The Broad Institute Genomics Platform"/>
            <consortium name="The Broad Institute Genome Sequencing Center for Infectious Disease"/>
            <person name="Wu L."/>
            <person name="Ma J."/>
        </authorList>
    </citation>
    <scope>NUCLEOTIDE SEQUENCE [LARGE SCALE GENOMIC DNA]</scope>
    <source>
        <strain evidence="3">CCUG 56607</strain>
    </source>
</reference>
<protein>
    <recommendedName>
        <fullName evidence="4">Lipoprotein</fullName>
    </recommendedName>
</protein>
<dbReference type="EMBL" id="JBHTKL010000005">
    <property type="protein sequence ID" value="MFD1020219.1"/>
    <property type="molecule type" value="Genomic_DNA"/>
</dbReference>
<comment type="caution">
    <text evidence="2">The sequence shown here is derived from an EMBL/GenBank/DDBJ whole genome shotgun (WGS) entry which is preliminary data.</text>
</comment>
<keyword evidence="3" id="KW-1185">Reference proteome</keyword>
<dbReference type="PROSITE" id="PS51257">
    <property type="entry name" value="PROKAR_LIPOPROTEIN"/>
    <property type="match status" value="1"/>
</dbReference>
<evidence type="ECO:0000256" key="1">
    <source>
        <dbReference type="SAM" id="SignalP"/>
    </source>
</evidence>
<feature type="chain" id="PRO_5046086708" description="Lipoprotein" evidence="1">
    <location>
        <begin position="21"/>
        <end position="166"/>
    </location>
</feature>
<evidence type="ECO:0000313" key="3">
    <source>
        <dbReference type="Proteomes" id="UP001596990"/>
    </source>
</evidence>
<feature type="signal peptide" evidence="1">
    <location>
        <begin position="1"/>
        <end position="20"/>
    </location>
</feature>
<gene>
    <name evidence="2" type="ORF">ACFQ2J_13610</name>
</gene>
<sequence>MRFRSFIVSILLLFTLSACNSPEEVQGKQGNSSKESKESVLYENTSYHLSVGEMEGWLLEKETDEGRLHAKFTNNQSKAIVTVTETTKSFENIKDELKDGAGKVDVVQDDKASISFISGLNEKMRTDIYIKKHREFTYVFTFISPLSAYEKKENEIKKFLDEVHLK</sequence>
<keyword evidence="1" id="KW-0732">Signal</keyword>
<dbReference type="Proteomes" id="UP001596990">
    <property type="component" value="Unassembled WGS sequence"/>
</dbReference>
<organism evidence="2 3">
    <name type="scientific">Thalassobacillus hwangdonensis</name>
    <dbReference type="NCBI Taxonomy" id="546108"/>
    <lineage>
        <taxon>Bacteria</taxon>
        <taxon>Bacillati</taxon>
        <taxon>Bacillota</taxon>
        <taxon>Bacilli</taxon>
        <taxon>Bacillales</taxon>
        <taxon>Bacillaceae</taxon>
        <taxon>Thalassobacillus</taxon>
    </lineage>
</organism>